<feature type="domain" description="Putative amidase" evidence="1">
    <location>
        <begin position="179"/>
        <end position="333"/>
    </location>
</feature>
<proteinExistence type="predicted"/>
<name>A0A4P8XGD5_9BACL</name>
<dbReference type="RefSeq" id="WP_138224494.1">
    <property type="nucleotide sequence ID" value="NZ_CP040396.1"/>
</dbReference>
<evidence type="ECO:0000259" key="1">
    <source>
        <dbReference type="Pfam" id="PF12671"/>
    </source>
</evidence>
<evidence type="ECO:0000313" key="3">
    <source>
        <dbReference type="Proteomes" id="UP000300879"/>
    </source>
</evidence>
<accession>A0A4P8XGD5</accession>
<dbReference type="Proteomes" id="UP000300879">
    <property type="component" value="Chromosome"/>
</dbReference>
<dbReference type="KEGG" id="palo:E6C60_0643"/>
<protein>
    <recommendedName>
        <fullName evidence="1">Putative amidase domain-containing protein</fullName>
    </recommendedName>
</protein>
<sequence length="343" mass="39940">MSIAREVRSPWKNVLYAYVDQYNQNRVDYGTGLKEQVVTDLNYLLQRGERQIRLRHWFAERGVTPRRCETKARLTRVLKETEDQVIADLRLHSLFYYEKRGMLHREDVIQRERLTLLRDGDAWLIVDVESLEDERQPEQGPPSSSLSEEVHGWETAKSVPLINHRGVYAAGMRSRAGLYDREAAAAYADQWWDSGNPEFAQFAVDCTNYISQCLFAGKAPIHYTGKRETGWWYKGYVGGREWWSYSWAVSNSFARYLEYSGSGLRGEQVERAEQLRLGDVIVYDWDGDGAFQHSTIVTAFDAGGMPLVNAHTVSSKHRYWDYRDSYAWSENTVYRFYHIPDEL</sequence>
<gene>
    <name evidence="2" type="ORF">E6C60_0643</name>
</gene>
<reference evidence="2 3" key="1">
    <citation type="submission" date="2019-05" db="EMBL/GenBank/DDBJ databases">
        <authorList>
            <person name="Chen C."/>
        </authorList>
    </citation>
    <scope>NUCLEOTIDE SEQUENCE [LARGE SCALE GENOMIC DNA]</scope>
    <source>
        <strain evidence="2 3">HB172198</strain>
    </source>
</reference>
<dbReference type="EMBL" id="CP040396">
    <property type="protein sequence ID" value="QCT01365.1"/>
    <property type="molecule type" value="Genomic_DNA"/>
</dbReference>
<dbReference type="AlphaFoldDB" id="A0A4P8XGD5"/>
<dbReference type="PANTHER" id="PTHR40032:SF1">
    <property type="entry name" value="EXPORTED PROTEIN"/>
    <property type="match status" value="1"/>
</dbReference>
<keyword evidence="3" id="KW-1185">Reference proteome</keyword>
<dbReference type="OrthoDB" id="9812429at2"/>
<dbReference type="PANTHER" id="PTHR40032">
    <property type="entry name" value="EXPORTED PROTEIN-RELATED"/>
    <property type="match status" value="1"/>
</dbReference>
<dbReference type="InterPro" id="IPR024301">
    <property type="entry name" value="Amidase_6"/>
</dbReference>
<dbReference type="Pfam" id="PF12671">
    <property type="entry name" value="Amidase_6"/>
    <property type="match status" value="1"/>
</dbReference>
<organism evidence="2 3">
    <name type="scientific">Paenibacillus algicola</name>
    <dbReference type="NCBI Taxonomy" id="2565926"/>
    <lineage>
        <taxon>Bacteria</taxon>
        <taxon>Bacillati</taxon>
        <taxon>Bacillota</taxon>
        <taxon>Bacilli</taxon>
        <taxon>Bacillales</taxon>
        <taxon>Paenibacillaceae</taxon>
        <taxon>Paenibacillus</taxon>
    </lineage>
</organism>
<evidence type="ECO:0000313" key="2">
    <source>
        <dbReference type="EMBL" id="QCT01365.1"/>
    </source>
</evidence>